<feature type="region of interest" description="Disordered" evidence="5">
    <location>
        <begin position="592"/>
        <end position="633"/>
    </location>
</feature>
<accession>A0A1D2A686</accession>
<feature type="region of interest" description="Disordered" evidence="5">
    <location>
        <begin position="738"/>
        <end position="757"/>
    </location>
</feature>
<evidence type="ECO:0000256" key="2">
    <source>
        <dbReference type="ARBA" id="ARBA00022741"/>
    </source>
</evidence>
<feature type="region of interest" description="Disordered" evidence="5">
    <location>
        <begin position="457"/>
        <end position="486"/>
    </location>
</feature>
<evidence type="ECO:0000256" key="4">
    <source>
        <dbReference type="ARBA" id="ARBA00022840"/>
    </source>
</evidence>
<feature type="compositionally biased region" description="Polar residues" evidence="5">
    <location>
        <begin position="26"/>
        <end position="40"/>
    </location>
</feature>
<dbReference type="InterPro" id="IPR050339">
    <property type="entry name" value="CC_SR_Kinase"/>
</dbReference>
<organism evidence="7">
    <name type="scientific">Auxenochlorella protothecoides</name>
    <name type="common">Green microalga</name>
    <name type="synonym">Chlorella protothecoides</name>
    <dbReference type="NCBI Taxonomy" id="3075"/>
    <lineage>
        <taxon>Eukaryota</taxon>
        <taxon>Viridiplantae</taxon>
        <taxon>Chlorophyta</taxon>
        <taxon>core chlorophytes</taxon>
        <taxon>Trebouxiophyceae</taxon>
        <taxon>Chlorellales</taxon>
        <taxon>Chlorellaceae</taxon>
        <taxon>Auxenochlorella</taxon>
    </lineage>
</organism>
<proteinExistence type="predicted"/>
<dbReference type="PROSITE" id="PS50011">
    <property type="entry name" value="PROTEIN_KINASE_DOM"/>
    <property type="match status" value="1"/>
</dbReference>
<evidence type="ECO:0000256" key="1">
    <source>
        <dbReference type="ARBA" id="ARBA00022679"/>
    </source>
</evidence>
<feature type="compositionally biased region" description="Low complexity" evidence="5">
    <location>
        <begin position="515"/>
        <end position="530"/>
    </location>
</feature>
<dbReference type="PANTHER" id="PTHR11042:SF189">
    <property type="entry name" value="PROTEIN KINASE DOMAIN-CONTAINING PROTEIN"/>
    <property type="match status" value="1"/>
</dbReference>
<evidence type="ECO:0000256" key="3">
    <source>
        <dbReference type="ARBA" id="ARBA00022777"/>
    </source>
</evidence>
<dbReference type="SMART" id="SM00220">
    <property type="entry name" value="S_TKc"/>
    <property type="match status" value="1"/>
</dbReference>
<feature type="region of interest" description="Disordered" evidence="5">
    <location>
        <begin position="498"/>
        <end position="539"/>
    </location>
</feature>
<reference evidence="7" key="1">
    <citation type="submission" date="2015-08" db="EMBL/GenBank/DDBJ databases">
        <authorList>
            <person name="Babu N.S."/>
            <person name="Beckwith C.J."/>
            <person name="Beseler K.G."/>
            <person name="Brison A."/>
            <person name="Carone J.V."/>
            <person name="Caskin T.P."/>
            <person name="Diamond M."/>
            <person name="Durham M.E."/>
            <person name="Foxe J.M."/>
            <person name="Go M."/>
            <person name="Henderson B.A."/>
            <person name="Jones I.B."/>
            <person name="McGettigan J.A."/>
            <person name="Micheletti S.J."/>
            <person name="Nasrallah M.E."/>
            <person name="Ortiz D."/>
            <person name="Piller C.R."/>
            <person name="Privatt S.R."/>
            <person name="Schneider S.L."/>
            <person name="Sharp S."/>
            <person name="Smith T.C."/>
            <person name="Stanton J.D."/>
            <person name="Ullery H.E."/>
            <person name="Wilson R.J."/>
            <person name="Serrano M.G."/>
            <person name="Buck G."/>
            <person name="Lee V."/>
            <person name="Wang Y."/>
            <person name="Carvalho R."/>
            <person name="Voegtly L."/>
            <person name="Shi R."/>
            <person name="Duckworth R."/>
            <person name="Johnson A."/>
            <person name="Loviza R."/>
            <person name="Walstead R."/>
            <person name="Shah Z."/>
            <person name="Kiflezghi M."/>
            <person name="Wade K."/>
            <person name="Ball S.L."/>
            <person name="Bradley K.W."/>
            <person name="Asai D.J."/>
            <person name="Bowman C.A."/>
            <person name="Russell D.A."/>
            <person name="Pope W.H."/>
            <person name="Jacobs-Sera D."/>
            <person name="Hendrix R.W."/>
            <person name="Hatfull G.F."/>
        </authorList>
    </citation>
    <scope>NUCLEOTIDE SEQUENCE</scope>
</reference>
<feature type="domain" description="Protein kinase" evidence="6">
    <location>
        <begin position="107"/>
        <end position="346"/>
    </location>
</feature>
<dbReference type="Gene3D" id="1.10.510.10">
    <property type="entry name" value="Transferase(Phosphotransferase) domain 1"/>
    <property type="match status" value="1"/>
</dbReference>
<evidence type="ECO:0000256" key="5">
    <source>
        <dbReference type="SAM" id="MobiDB-lite"/>
    </source>
</evidence>
<dbReference type="InterPro" id="IPR000719">
    <property type="entry name" value="Prot_kinase_dom"/>
</dbReference>
<sequence length="757" mass="79081">MIENQQLCEVDGVQSTMGSERFGMLSSPSLTLSDMSTDTPRNPVEAGASPWFLPPVSPGNHRRTKSRAGHIGHRQNSLTESKVLLVTEAKRSHSVINPDLFQYHNHFEFLRLIGKTATSEVFCVRHRASGELFAVKRSRRRFRSKMQRERCLREVRAVAALPAHANIVSQYRAWQEGGHFHIQMDLCQGGTLLEALGQSHRMDDAALWRVAADVAAGLAFLHESGILHLDIKPENIYRDLGGAWRIGDFGLAVANESRDWEEGDGDFVAPELLNGAEPGPPADMFSLGASLYECATGRKLPRSRGATAGPDPALAARPPAFLGLLGALLAGAPTSRPSAAQVLSFVRRQAGEAADGGAVEGSASRASASVPAVPMGEIAGMPTSPPSPVFAMCDLSSRAAAAAAGCMAVRSLSPPPSDFSFAGVGGAGAAIHTQRTPGAPRRGAAAERWQPALSPLLSEGRLTPGSGAATPSPRAAGGPVPHCTPVLTRASRRPALAPLQLPRGGAGGADSPRCASAGPAAPPSAGAGSAHHPDSSSGSFVLRRRELPSPDSCDACSDASFSCDTGTTLGGGGWGGHGAASELDFVDIAASSPQASTARPRASGAEDRDALSDRGSPWRGGPVEDGSSSMPVSPFECIEVQDGMYSPPVHPSRRQSGQGWPGEAYTCEARPAFFPAVPTPPPSSLAWDLYASPEFLMQLAPGSAAGSAPTHPRDKEVGQRTFSLRRFPTLDTIGALHLPEKPTDASESLASTREAGQ</sequence>
<dbReference type="SUPFAM" id="SSF56112">
    <property type="entry name" value="Protein kinase-like (PK-like)"/>
    <property type="match status" value="1"/>
</dbReference>
<keyword evidence="4" id="KW-0067">ATP-binding</keyword>
<dbReference type="GO" id="GO:0005737">
    <property type="term" value="C:cytoplasm"/>
    <property type="evidence" value="ECO:0007669"/>
    <property type="project" value="TreeGrafter"/>
</dbReference>
<keyword evidence="3" id="KW-0418">Kinase</keyword>
<dbReference type="GO" id="GO:0005524">
    <property type="term" value="F:ATP binding"/>
    <property type="evidence" value="ECO:0007669"/>
    <property type="project" value="UniProtKB-KW"/>
</dbReference>
<dbReference type="Pfam" id="PF00069">
    <property type="entry name" value="Pkinase"/>
    <property type="match status" value="1"/>
</dbReference>
<feature type="region of interest" description="Disordered" evidence="5">
    <location>
        <begin position="702"/>
        <end position="721"/>
    </location>
</feature>
<keyword evidence="1" id="KW-0808">Transferase</keyword>
<dbReference type="AlphaFoldDB" id="A0A1D2A686"/>
<evidence type="ECO:0000259" key="6">
    <source>
        <dbReference type="PROSITE" id="PS50011"/>
    </source>
</evidence>
<feature type="region of interest" description="Disordered" evidence="5">
    <location>
        <begin position="26"/>
        <end position="74"/>
    </location>
</feature>
<dbReference type="Gene3D" id="3.30.200.20">
    <property type="entry name" value="Phosphorylase Kinase, domain 1"/>
    <property type="match status" value="1"/>
</dbReference>
<name>A0A1D2A686_AUXPR</name>
<protein>
    <recommendedName>
        <fullName evidence="6">Protein kinase domain-containing protein</fullName>
    </recommendedName>
</protein>
<keyword evidence="2" id="KW-0547">Nucleotide-binding</keyword>
<gene>
    <name evidence="7" type="ORF">g.41585</name>
</gene>
<dbReference type="EMBL" id="GDKF01003915">
    <property type="protein sequence ID" value="JAT74707.1"/>
    <property type="molecule type" value="Transcribed_RNA"/>
</dbReference>
<evidence type="ECO:0000313" key="7">
    <source>
        <dbReference type="EMBL" id="JAT74707.1"/>
    </source>
</evidence>
<feature type="non-terminal residue" evidence="7">
    <location>
        <position position="757"/>
    </location>
</feature>
<dbReference type="GO" id="GO:0004672">
    <property type="term" value="F:protein kinase activity"/>
    <property type="evidence" value="ECO:0007669"/>
    <property type="project" value="InterPro"/>
</dbReference>
<dbReference type="GO" id="GO:0005634">
    <property type="term" value="C:nucleus"/>
    <property type="evidence" value="ECO:0007669"/>
    <property type="project" value="TreeGrafter"/>
</dbReference>
<dbReference type="PANTHER" id="PTHR11042">
    <property type="entry name" value="EUKARYOTIC TRANSLATION INITIATION FACTOR 2-ALPHA KINASE EIF2-ALPHA KINASE -RELATED"/>
    <property type="match status" value="1"/>
</dbReference>
<feature type="compositionally biased region" description="Basic residues" evidence="5">
    <location>
        <begin position="60"/>
        <end position="73"/>
    </location>
</feature>
<dbReference type="InterPro" id="IPR011009">
    <property type="entry name" value="Kinase-like_dom_sf"/>
</dbReference>